<dbReference type="GO" id="GO:0005975">
    <property type="term" value="P:carbohydrate metabolic process"/>
    <property type="evidence" value="ECO:0007669"/>
    <property type="project" value="InterPro"/>
</dbReference>
<dbReference type="InterPro" id="IPR017853">
    <property type="entry name" value="GH"/>
</dbReference>
<reference evidence="9 10" key="1">
    <citation type="submission" date="2015-11" db="EMBL/GenBank/DDBJ databases">
        <title>Genomic analysis of 38 Legionella species identifies large and diverse effector repertoires.</title>
        <authorList>
            <person name="Burstein D."/>
            <person name="Amaro F."/>
            <person name="Zusman T."/>
            <person name="Lifshitz Z."/>
            <person name="Cohen O."/>
            <person name="Gilbert J.A."/>
            <person name="Pupko T."/>
            <person name="Shuman H.A."/>
            <person name="Segal G."/>
        </authorList>
    </citation>
    <scope>NUCLEOTIDE SEQUENCE [LARGE SCALE GENOMIC DNA]</scope>
    <source>
        <strain evidence="9 10">Mt.St.Helens-4</strain>
    </source>
</reference>
<dbReference type="Pfam" id="PF00704">
    <property type="entry name" value="Glyco_hydro_18"/>
    <property type="match status" value="1"/>
</dbReference>
<evidence type="ECO:0000256" key="5">
    <source>
        <dbReference type="RuleBase" id="RU000489"/>
    </source>
</evidence>
<dbReference type="PANTHER" id="PTHR11177:SF317">
    <property type="entry name" value="CHITINASE 12-RELATED"/>
    <property type="match status" value="1"/>
</dbReference>
<dbReference type="PATRIC" id="fig|28087.4.peg.837"/>
<organism evidence="9 10">
    <name type="scientific">Legionella sainthelensi</name>
    <dbReference type="NCBI Taxonomy" id="28087"/>
    <lineage>
        <taxon>Bacteria</taxon>
        <taxon>Pseudomonadati</taxon>
        <taxon>Pseudomonadota</taxon>
        <taxon>Gammaproteobacteria</taxon>
        <taxon>Legionellales</taxon>
        <taxon>Legionellaceae</taxon>
        <taxon>Legionella</taxon>
    </lineage>
</organism>
<evidence type="ECO:0000313" key="9">
    <source>
        <dbReference type="EMBL" id="KTD58177.1"/>
    </source>
</evidence>
<dbReference type="RefSeq" id="WP_027272200.1">
    <property type="nucleotide sequence ID" value="NZ_CAAAJE010000034.1"/>
</dbReference>
<comment type="caution">
    <text evidence="9">The sequence shown here is derived from an EMBL/GenBank/DDBJ whole genome shotgun (WGS) entry which is preliminary data.</text>
</comment>
<evidence type="ECO:0000256" key="2">
    <source>
        <dbReference type="ARBA" id="ARBA00012729"/>
    </source>
</evidence>
<feature type="domain" description="GH18" evidence="8">
    <location>
        <begin position="147"/>
        <end position="425"/>
    </location>
</feature>
<dbReference type="Proteomes" id="UP000054621">
    <property type="component" value="Unassembled WGS sequence"/>
</dbReference>
<evidence type="ECO:0000259" key="8">
    <source>
        <dbReference type="PROSITE" id="PS51910"/>
    </source>
</evidence>
<dbReference type="PANTHER" id="PTHR11177">
    <property type="entry name" value="CHITINASE"/>
    <property type="match status" value="1"/>
</dbReference>
<feature type="chain" id="PRO_5006917793" description="chitinase" evidence="7">
    <location>
        <begin position="24"/>
        <end position="425"/>
    </location>
</feature>
<name>A0A0W0YMQ1_9GAMM</name>
<comment type="catalytic activity">
    <reaction evidence="1">
        <text>Random endo-hydrolysis of N-acetyl-beta-D-glucosaminide (1-&gt;4)-beta-linkages in chitin and chitodextrins.</text>
        <dbReference type="EC" id="3.2.1.14"/>
    </reaction>
</comment>
<feature type="signal peptide" evidence="7">
    <location>
        <begin position="1"/>
        <end position="23"/>
    </location>
</feature>
<dbReference type="EC" id="3.2.1.14" evidence="2"/>
<dbReference type="GO" id="GO:0008843">
    <property type="term" value="F:endochitinase activity"/>
    <property type="evidence" value="ECO:0007669"/>
    <property type="project" value="UniProtKB-EC"/>
</dbReference>
<evidence type="ECO:0000256" key="4">
    <source>
        <dbReference type="ARBA" id="ARBA00023295"/>
    </source>
</evidence>
<dbReference type="STRING" id="28087.Lsai_0784"/>
<dbReference type="EMBL" id="LNYV01000013">
    <property type="protein sequence ID" value="KTD58177.1"/>
    <property type="molecule type" value="Genomic_DNA"/>
</dbReference>
<evidence type="ECO:0000256" key="7">
    <source>
        <dbReference type="SAM" id="SignalP"/>
    </source>
</evidence>
<dbReference type="OrthoDB" id="5651405at2"/>
<keyword evidence="7" id="KW-0732">Signal</keyword>
<sequence length="425" mass="46368">MKKTSLLKRYCLWWMLSLTAAQAASIVEITPSSSSPIVMSQTGFTYITYTAKNNTSKILNGLSIDPNYGTKANALKVTLNNNTCTTLAAGATCSFIVSLQGINQSTEFTLMPRICAYHGAVCSVPVLNNRIKVTATKTLPGSQFPLPYAGTYYPIYNSGTGQWLPPNQDPIPPFNRVSAIFVAFAHTYAQQNGAVLTYEQGQPDEPARLALLVQSARAGNPNIKILISLGWGKNDWTYINNDFVNRANIFVPSVIQFIRSNHLDGLDIDDESIGESSGSIPQANFDGVIANLRNALNHASLQDGKPYYLTITPAGNNEEPGGLVATQIDTLNAQSFDLINIQSYFGDGDWGDYFFDALVAIGYPKQQIANGIDTQETNCDPDYPPYIGLAGIFNWNMTKDSTCSNYANTITIANMVGYYGTLHDY</sequence>
<dbReference type="eggNOG" id="COG3325">
    <property type="taxonomic scope" value="Bacteria"/>
</dbReference>
<dbReference type="SUPFAM" id="SSF51445">
    <property type="entry name" value="(Trans)glycosidases"/>
    <property type="match status" value="1"/>
</dbReference>
<dbReference type="PROSITE" id="PS01095">
    <property type="entry name" value="GH18_1"/>
    <property type="match status" value="1"/>
</dbReference>
<dbReference type="InterPro" id="IPR001579">
    <property type="entry name" value="Glyco_hydro_18_chit_AS"/>
</dbReference>
<dbReference type="PROSITE" id="PS51910">
    <property type="entry name" value="GH18_2"/>
    <property type="match status" value="1"/>
</dbReference>
<comment type="similarity">
    <text evidence="6">Belongs to the glycosyl hydrolase 18 family.</text>
</comment>
<evidence type="ECO:0000256" key="1">
    <source>
        <dbReference type="ARBA" id="ARBA00000822"/>
    </source>
</evidence>
<keyword evidence="3 5" id="KW-0378">Hydrolase</keyword>
<accession>A0A0W0YMQ1</accession>
<gene>
    <name evidence="9" type="ORF">Lsai_0784</name>
</gene>
<dbReference type="Gene3D" id="3.20.20.80">
    <property type="entry name" value="Glycosidases"/>
    <property type="match status" value="1"/>
</dbReference>
<dbReference type="InterPro" id="IPR001223">
    <property type="entry name" value="Glyco_hydro18_cat"/>
</dbReference>
<protein>
    <recommendedName>
        <fullName evidence="2">chitinase</fullName>
        <ecNumber evidence="2">3.2.1.14</ecNumber>
    </recommendedName>
</protein>
<evidence type="ECO:0000256" key="6">
    <source>
        <dbReference type="RuleBase" id="RU004453"/>
    </source>
</evidence>
<keyword evidence="4 5" id="KW-0326">Glycosidase</keyword>
<evidence type="ECO:0000313" key="10">
    <source>
        <dbReference type="Proteomes" id="UP000054621"/>
    </source>
</evidence>
<dbReference type="InterPro" id="IPR050314">
    <property type="entry name" value="Glycosyl_Hydrlase_18"/>
</dbReference>
<dbReference type="AlphaFoldDB" id="A0A0W0YMQ1"/>
<proteinExistence type="inferred from homology"/>
<evidence type="ECO:0000256" key="3">
    <source>
        <dbReference type="ARBA" id="ARBA00022801"/>
    </source>
</evidence>